<keyword evidence="4" id="KW-0720">Serine protease</keyword>
<evidence type="ECO:0000256" key="3">
    <source>
        <dbReference type="ARBA" id="ARBA00022801"/>
    </source>
</evidence>
<dbReference type="InterPro" id="IPR043504">
    <property type="entry name" value="Peptidase_S1_PA_chymotrypsin"/>
</dbReference>
<dbReference type="STRING" id="178035.A0A154NY48"/>
<dbReference type="InterPro" id="IPR001314">
    <property type="entry name" value="Peptidase_S1A"/>
</dbReference>
<dbReference type="PROSITE" id="PS00134">
    <property type="entry name" value="TRYPSIN_HIS"/>
    <property type="match status" value="1"/>
</dbReference>
<dbReference type="InterPro" id="IPR050430">
    <property type="entry name" value="Peptidase_S1"/>
</dbReference>
<sequence>MFLTAQKNSSHLDQFEKSCSVLKDFYLDYTDIMVFSLPAIAEQTNHAVCCATLVKVDRPGYDSHVVNGSRSNCFQAVLGRENVILTNNRAAADVRISYSNRGHIWKLAGLRVLCAYQFFGKICAYCDINNDGNKLVKFAETVSEKMDTMEEGQELGRTINRNLGVINHKNFDIVIFNNWPYRKKPPVGPSKYSNVDPTLGMIVGPVAKKANAASDAPGAQDSELGWFPYVVSLRINNGHLCTGSIVDNMHILTAAHCLYSHLNSPNDVVVVTSTILLDQGGESHRIAAMFVPEGYPADPAQDIGVVKLLDRIDDGPFQRSIPISDLRPPGDQYALMAGWGEIPTPIPHMSNSQQYLYVWMIQTSKCQEYYDMITTQICSSTEQNIGVCPGYSGSPLVYEDKVVGVASRGFCAIGKPDIFISVHDNMDFVFHALQQ</sequence>
<dbReference type="GO" id="GO:0006508">
    <property type="term" value="P:proteolysis"/>
    <property type="evidence" value="ECO:0007669"/>
    <property type="project" value="UniProtKB-KW"/>
</dbReference>
<dbReference type="PROSITE" id="PS50240">
    <property type="entry name" value="TRYPSIN_DOM"/>
    <property type="match status" value="1"/>
</dbReference>
<keyword evidence="2" id="KW-0645">Protease</keyword>
<evidence type="ECO:0000313" key="7">
    <source>
        <dbReference type="EMBL" id="KZC03800.1"/>
    </source>
</evidence>
<dbReference type="PANTHER" id="PTHR24276:SF98">
    <property type="entry name" value="FI18310P1-RELATED"/>
    <property type="match status" value="1"/>
</dbReference>
<evidence type="ECO:0000256" key="1">
    <source>
        <dbReference type="ARBA" id="ARBA00007664"/>
    </source>
</evidence>
<dbReference type="SUPFAM" id="SSF50494">
    <property type="entry name" value="Trypsin-like serine proteases"/>
    <property type="match status" value="1"/>
</dbReference>
<accession>A0A154NY48</accession>
<dbReference type="PRINTS" id="PR00722">
    <property type="entry name" value="CHYMOTRYPSIN"/>
</dbReference>
<dbReference type="InterPro" id="IPR009003">
    <property type="entry name" value="Peptidase_S1_PA"/>
</dbReference>
<proteinExistence type="inferred from homology"/>
<dbReference type="PANTHER" id="PTHR24276">
    <property type="entry name" value="POLYSERASE-RELATED"/>
    <property type="match status" value="1"/>
</dbReference>
<dbReference type="Pfam" id="PF00089">
    <property type="entry name" value="Trypsin"/>
    <property type="match status" value="1"/>
</dbReference>
<dbReference type="EMBL" id="KQ434770">
    <property type="protein sequence ID" value="KZC03800.1"/>
    <property type="molecule type" value="Genomic_DNA"/>
</dbReference>
<keyword evidence="3" id="KW-0378">Hydrolase</keyword>
<reference evidence="7 8" key="1">
    <citation type="submission" date="2015-07" db="EMBL/GenBank/DDBJ databases">
        <title>The genome of Dufourea novaeangliae.</title>
        <authorList>
            <person name="Pan H."/>
            <person name="Kapheim K."/>
        </authorList>
    </citation>
    <scope>NUCLEOTIDE SEQUENCE [LARGE SCALE GENOMIC DNA]</scope>
    <source>
        <strain evidence="7">0120121106</strain>
        <tissue evidence="7">Whole body</tissue>
    </source>
</reference>
<protein>
    <submittedName>
        <fullName evidence="7">Chymotrypsin-1</fullName>
    </submittedName>
</protein>
<dbReference type="Gene3D" id="2.40.10.10">
    <property type="entry name" value="Trypsin-like serine proteases"/>
    <property type="match status" value="2"/>
</dbReference>
<dbReference type="AlphaFoldDB" id="A0A154NY48"/>
<dbReference type="InterPro" id="IPR001254">
    <property type="entry name" value="Trypsin_dom"/>
</dbReference>
<evidence type="ECO:0000313" key="8">
    <source>
        <dbReference type="Proteomes" id="UP000076502"/>
    </source>
</evidence>
<feature type="domain" description="Peptidase S1" evidence="6">
    <location>
        <begin position="202"/>
        <end position="434"/>
    </location>
</feature>
<evidence type="ECO:0000256" key="2">
    <source>
        <dbReference type="ARBA" id="ARBA00022670"/>
    </source>
</evidence>
<dbReference type="InterPro" id="IPR018114">
    <property type="entry name" value="TRYPSIN_HIS"/>
</dbReference>
<dbReference type="Proteomes" id="UP000076502">
    <property type="component" value="Unassembled WGS sequence"/>
</dbReference>
<keyword evidence="8" id="KW-1185">Reference proteome</keyword>
<evidence type="ECO:0000256" key="5">
    <source>
        <dbReference type="ARBA" id="ARBA00023157"/>
    </source>
</evidence>
<dbReference type="OrthoDB" id="6755574at2759"/>
<organism evidence="7 8">
    <name type="scientific">Dufourea novaeangliae</name>
    <name type="common">Sweat bee</name>
    <dbReference type="NCBI Taxonomy" id="178035"/>
    <lineage>
        <taxon>Eukaryota</taxon>
        <taxon>Metazoa</taxon>
        <taxon>Ecdysozoa</taxon>
        <taxon>Arthropoda</taxon>
        <taxon>Hexapoda</taxon>
        <taxon>Insecta</taxon>
        <taxon>Pterygota</taxon>
        <taxon>Neoptera</taxon>
        <taxon>Endopterygota</taxon>
        <taxon>Hymenoptera</taxon>
        <taxon>Apocrita</taxon>
        <taxon>Aculeata</taxon>
        <taxon>Apoidea</taxon>
        <taxon>Anthophila</taxon>
        <taxon>Halictidae</taxon>
        <taxon>Rophitinae</taxon>
        <taxon>Dufourea</taxon>
    </lineage>
</organism>
<keyword evidence="5" id="KW-1015">Disulfide bond</keyword>
<evidence type="ECO:0000256" key="4">
    <source>
        <dbReference type="ARBA" id="ARBA00022825"/>
    </source>
</evidence>
<gene>
    <name evidence="7" type="ORF">WN55_07889</name>
</gene>
<dbReference type="SMART" id="SM00020">
    <property type="entry name" value="Tryp_SPc"/>
    <property type="match status" value="1"/>
</dbReference>
<comment type="similarity">
    <text evidence="1">Belongs to the peptidase S1 family.</text>
</comment>
<evidence type="ECO:0000259" key="6">
    <source>
        <dbReference type="PROSITE" id="PS50240"/>
    </source>
</evidence>
<dbReference type="GO" id="GO:0004252">
    <property type="term" value="F:serine-type endopeptidase activity"/>
    <property type="evidence" value="ECO:0007669"/>
    <property type="project" value="InterPro"/>
</dbReference>
<name>A0A154NY48_DUFNO</name>